<evidence type="ECO:0000256" key="4">
    <source>
        <dbReference type="ARBA" id="ARBA00022679"/>
    </source>
</evidence>
<proteinExistence type="predicted"/>
<dbReference type="AlphaFoldDB" id="A0A9X4RPT2"/>
<feature type="domain" description="PAS" evidence="7">
    <location>
        <begin position="111"/>
        <end position="158"/>
    </location>
</feature>
<keyword evidence="10" id="KW-1185">Reference proteome</keyword>
<protein>
    <recommendedName>
        <fullName evidence="2">histidine kinase</fullName>
        <ecNumber evidence="2">2.7.13.3</ecNumber>
    </recommendedName>
</protein>
<evidence type="ECO:0000256" key="6">
    <source>
        <dbReference type="SAM" id="Phobius"/>
    </source>
</evidence>
<comment type="caution">
    <text evidence="9">The sequence shown here is derived from an EMBL/GenBank/DDBJ whole genome shotgun (WGS) entry which is preliminary data.</text>
</comment>
<dbReference type="EC" id="2.7.13.3" evidence="2"/>
<dbReference type="SUPFAM" id="SSF55785">
    <property type="entry name" value="PYP-like sensor domain (PAS domain)"/>
    <property type="match status" value="1"/>
</dbReference>
<evidence type="ECO:0000313" key="10">
    <source>
        <dbReference type="Proteomes" id="UP001154240"/>
    </source>
</evidence>
<dbReference type="InterPro" id="IPR013655">
    <property type="entry name" value="PAS_fold_3"/>
</dbReference>
<keyword evidence="6" id="KW-1133">Transmembrane helix</keyword>
<dbReference type="PROSITE" id="PS50112">
    <property type="entry name" value="PAS"/>
    <property type="match status" value="1"/>
</dbReference>
<dbReference type="InterPro" id="IPR052162">
    <property type="entry name" value="Sensor_kinase/Photoreceptor"/>
</dbReference>
<dbReference type="PROSITE" id="PS50113">
    <property type="entry name" value="PAC"/>
    <property type="match status" value="1"/>
</dbReference>
<keyword evidence="4" id="KW-0808">Transferase</keyword>
<dbReference type="RefSeq" id="WP_307632495.1">
    <property type="nucleotide sequence ID" value="NZ_JAPHEH010000001.1"/>
</dbReference>
<keyword evidence="6" id="KW-0812">Transmembrane</keyword>
<dbReference type="PANTHER" id="PTHR43304:SF1">
    <property type="entry name" value="PAC DOMAIN-CONTAINING PROTEIN"/>
    <property type="match status" value="1"/>
</dbReference>
<comment type="catalytic activity">
    <reaction evidence="1">
        <text>ATP + protein L-histidine = ADP + protein N-phospho-L-histidine.</text>
        <dbReference type="EC" id="2.7.13.3"/>
    </reaction>
</comment>
<evidence type="ECO:0000259" key="7">
    <source>
        <dbReference type="PROSITE" id="PS50112"/>
    </source>
</evidence>
<feature type="transmembrane region" description="Helical" evidence="6">
    <location>
        <begin position="21"/>
        <end position="40"/>
    </location>
</feature>
<feature type="domain" description="PAC" evidence="8">
    <location>
        <begin position="161"/>
        <end position="214"/>
    </location>
</feature>
<keyword evidence="3" id="KW-0597">Phosphoprotein</keyword>
<evidence type="ECO:0000256" key="3">
    <source>
        <dbReference type="ARBA" id="ARBA00022553"/>
    </source>
</evidence>
<feature type="transmembrane region" description="Helical" evidence="6">
    <location>
        <begin position="52"/>
        <end position="69"/>
    </location>
</feature>
<keyword evidence="6" id="KW-0472">Membrane</keyword>
<organism evidence="9 10">
    <name type="scientific">Thiovibrio frasassiensis</name>
    <dbReference type="NCBI Taxonomy" id="2984131"/>
    <lineage>
        <taxon>Bacteria</taxon>
        <taxon>Pseudomonadati</taxon>
        <taxon>Thermodesulfobacteriota</taxon>
        <taxon>Desulfobulbia</taxon>
        <taxon>Desulfobulbales</taxon>
        <taxon>Thiovibrionaceae</taxon>
        <taxon>Thiovibrio</taxon>
    </lineage>
</organism>
<keyword evidence="5" id="KW-0418">Kinase</keyword>
<dbReference type="InterPro" id="IPR000700">
    <property type="entry name" value="PAS-assoc_C"/>
</dbReference>
<dbReference type="Gene3D" id="3.30.450.20">
    <property type="entry name" value="PAS domain"/>
    <property type="match status" value="1"/>
</dbReference>
<evidence type="ECO:0000256" key="2">
    <source>
        <dbReference type="ARBA" id="ARBA00012438"/>
    </source>
</evidence>
<dbReference type="GO" id="GO:0004673">
    <property type="term" value="F:protein histidine kinase activity"/>
    <property type="evidence" value="ECO:0007669"/>
    <property type="project" value="UniProtKB-EC"/>
</dbReference>
<dbReference type="InterPro" id="IPR035965">
    <property type="entry name" value="PAS-like_dom_sf"/>
</dbReference>
<evidence type="ECO:0000313" key="9">
    <source>
        <dbReference type="EMBL" id="MDG4475522.1"/>
    </source>
</evidence>
<dbReference type="Gene3D" id="2.10.70.100">
    <property type="match status" value="1"/>
</dbReference>
<sequence>MAILPIFSCDKKIALKISLTYAVIALCWIFFSDQLLLLLARDPQELTKLQSIKGWFFVFFTALLLFFLFQKEIRKQLVIEILLRKNEARLNKTERIAGVGSWELDVGKNKLWWSDETYRLFGFTKGDVSKLFEKFKQSIHPEDKHIFAEMINRAIQEGAPLKIDYRIVLPNGDIRYLHEESQAVYDEALRQVTKRTGSVQDITQQKKLEESREALITELQKSLAEIKALKGILPLCSHCKKIRDAKGNWEDVDVYIYKHSEADISHSICPDCLKTHYPE</sequence>
<dbReference type="InterPro" id="IPR000014">
    <property type="entry name" value="PAS"/>
</dbReference>
<reference evidence="9" key="2">
    <citation type="submission" date="2022-10" db="EMBL/GenBank/DDBJ databases">
        <authorList>
            <person name="Aronson H.S."/>
        </authorList>
    </citation>
    <scope>NUCLEOTIDE SEQUENCE</scope>
    <source>
        <strain evidence="9">RS19-109</strain>
    </source>
</reference>
<evidence type="ECO:0000256" key="5">
    <source>
        <dbReference type="ARBA" id="ARBA00022777"/>
    </source>
</evidence>
<gene>
    <name evidence="9" type="ORF">OLX77_05030</name>
</gene>
<dbReference type="Proteomes" id="UP001154240">
    <property type="component" value="Unassembled WGS sequence"/>
</dbReference>
<dbReference type="Pfam" id="PF08447">
    <property type="entry name" value="PAS_3"/>
    <property type="match status" value="1"/>
</dbReference>
<evidence type="ECO:0000256" key="1">
    <source>
        <dbReference type="ARBA" id="ARBA00000085"/>
    </source>
</evidence>
<evidence type="ECO:0000259" key="8">
    <source>
        <dbReference type="PROSITE" id="PS50113"/>
    </source>
</evidence>
<reference evidence="9" key="1">
    <citation type="journal article" date="2022" name="bioRxiv">
        <title>Thiovibrio frasassiensisgen. nov., sp. nov., an autotrophic, elemental sulfur disproportionating bacterium isolated from sulfidic karst sediment, and proposal of Thiovibrionaceae fam. nov.</title>
        <authorList>
            <person name="Aronson H."/>
            <person name="Thomas C."/>
            <person name="Bhattacharyya M."/>
            <person name="Eckstein S."/>
            <person name="Jensen S."/>
            <person name="Barco R."/>
            <person name="Macalady J."/>
            <person name="Amend J."/>
        </authorList>
    </citation>
    <scope>NUCLEOTIDE SEQUENCE</scope>
    <source>
        <strain evidence="9">RS19-109</strain>
    </source>
</reference>
<dbReference type="PANTHER" id="PTHR43304">
    <property type="entry name" value="PHYTOCHROME-LIKE PROTEIN CPH1"/>
    <property type="match status" value="1"/>
</dbReference>
<dbReference type="NCBIfam" id="TIGR00229">
    <property type="entry name" value="sensory_box"/>
    <property type="match status" value="1"/>
</dbReference>
<accession>A0A9X4RPT2</accession>
<dbReference type="EMBL" id="JAPHEH010000001">
    <property type="protein sequence ID" value="MDG4475522.1"/>
    <property type="molecule type" value="Genomic_DNA"/>
</dbReference>
<dbReference type="CDD" id="cd00130">
    <property type="entry name" value="PAS"/>
    <property type="match status" value="1"/>
</dbReference>
<name>A0A9X4RPT2_9BACT</name>